<dbReference type="SUPFAM" id="SSF50630">
    <property type="entry name" value="Acid proteases"/>
    <property type="match status" value="1"/>
</dbReference>
<keyword evidence="5" id="KW-0694">RNA-binding</keyword>
<dbReference type="Gene3D" id="2.40.70.10">
    <property type="entry name" value="Acid Proteases"/>
    <property type="match status" value="2"/>
</dbReference>
<evidence type="ECO:0000256" key="1">
    <source>
        <dbReference type="ARBA" id="ARBA00007447"/>
    </source>
</evidence>
<feature type="domain" description="RRM" evidence="7">
    <location>
        <begin position="120"/>
        <end position="210"/>
    </location>
</feature>
<dbReference type="InterPro" id="IPR000504">
    <property type="entry name" value="RRM_dom"/>
</dbReference>
<dbReference type="Pfam" id="PF00026">
    <property type="entry name" value="Asp"/>
    <property type="match status" value="1"/>
</dbReference>
<evidence type="ECO:0000256" key="2">
    <source>
        <dbReference type="ARBA" id="ARBA00022670"/>
    </source>
</evidence>
<name>A0A9P4TJ98_CURKU</name>
<gene>
    <name evidence="9" type="ORF">E8E13_008031</name>
</gene>
<evidence type="ECO:0000256" key="5">
    <source>
        <dbReference type="PROSITE-ProRule" id="PRU00176"/>
    </source>
</evidence>
<keyword evidence="3" id="KW-0064">Aspartyl protease</keyword>
<feature type="compositionally biased region" description="Polar residues" evidence="6">
    <location>
        <begin position="421"/>
        <end position="433"/>
    </location>
</feature>
<dbReference type="InterPro" id="IPR012677">
    <property type="entry name" value="Nucleotide-bd_a/b_plait_sf"/>
</dbReference>
<dbReference type="SUPFAM" id="SSF54928">
    <property type="entry name" value="RNA-binding domain, RBD"/>
    <property type="match status" value="1"/>
</dbReference>
<feature type="region of interest" description="Disordered" evidence="6">
    <location>
        <begin position="1"/>
        <end position="115"/>
    </location>
</feature>
<sequence length="843" mass="92551">MSDIEMSSGEETQKVVKKEKKKDKKAKKEKKEKKSSKTKVEAESNSDSEVTETPAKKRKREILPEEIVVDVALPEPASKKAARAAKKAKLNPKPATTDTDATAAATDGDAKKGEEKRSEFGVWVGNLPWSATKDSLRTFIMENSEIKTEQITRVHMPPSTKPVPAHWTTKPNNKGFAYVDFSTELAMYACIALTETKMDGRALLIKNAKSFEGRPDKPKAEAEEAGGRGKAAGKASAHPPNKRVFVGNLSFDVTKEDLEAHFSPCGSIENTHMATFEDSGKCKGYAWVTFGDVDAATCAVQGFVMKTEAEVKAMKKKSDGAEDDDDAEIKNPTKRRKWLLNKLNGREMRCEFAEDSTTRYNKRYGKDKPSAPVDGVNPDRWKNFGGENDRRREPREPRAPRPPKNGPNSIQPGKVDPRSIKSGSAHMNAQRASQAIVEGKGKKTTFDLKRINVKPNPAYEKAGIASYASLLQKYAFEPTTAGPFQVIEETKKTFKNAFLPKSKKATKPILRKVEEDGKPGALWSTELDSTTKAARGEHTLFDPGKSSSFKKISGSSWIIRYGDGSTASGIVGTDNVTLGGLCVEGQAIELASKLSPQFTKSAGDGLLGLAFRKINTVKPKGVATPVENMMTQDDIVEGQELFTCYLGSWRDKDEVDQGESFYTFGYIDQDVLKRCGVSEPHYVSIDTTKGFWQFPSPFASVNGKMIDRGPNTAIADTGTTLALVSDDLCKRIYAAIPGARFDDKNQRWVFPIGPPIEQLPKVTFAVGDKQFEVQKEDLGFAKVGNGMQYGGIQSRGNSKFDILGDTWLKAVYAIFDQGKKRFGVVQRVEEFQNTAAAPTSGKT</sequence>
<dbReference type="PRINTS" id="PR00792">
    <property type="entry name" value="PEPSIN"/>
</dbReference>
<proteinExistence type="inferred from homology"/>
<dbReference type="SMART" id="SM00360">
    <property type="entry name" value="RRM"/>
    <property type="match status" value="2"/>
</dbReference>
<dbReference type="AlphaFoldDB" id="A0A9P4TJ98"/>
<dbReference type="InterPro" id="IPR001461">
    <property type="entry name" value="Aspartic_peptidase_A1"/>
</dbReference>
<evidence type="ECO:0000259" key="8">
    <source>
        <dbReference type="PROSITE" id="PS51767"/>
    </source>
</evidence>
<evidence type="ECO:0000313" key="9">
    <source>
        <dbReference type="EMBL" id="KAF3006644.1"/>
    </source>
</evidence>
<feature type="compositionally biased region" description="Basic residues" evidence="6">
    <location>
        <begin position="17"/>
        <end position="37"/>
    </location>
</feature>
<keyword evidence="10" id="KW-1185">Reference proteome</keyword>
<dbReference type="InterPro" id="IPR034163">
    <property type="entry name" value="Aspergillopepsin-like_cat_dom"/>
</dbReference>
<feature type="compositionally biased region" description="Basic and acidic residues" evidence="6">
    <location>
        <begin position="212"/>
        <end position="227"/>
    </location>
</feature>
<dbReference type="Gene3D" id="3.30.70.330">
    <property type="match status" value="2"/>
</dbReference>
<reference evidence="9" key="1">
    <citation type="submission" date="2019-04" db="EMBL/GenBank/DDBJ databases">
        <title>Sequencing of skin fungus with MAO and IRED activity.</title>
        <authorList>
            <person name="Marsaioli A.J."/>
            <person name="Bonatto J.M.C."/>
            <person name="Reis Junior O."/>
        </authorList>
    </citation>
    <scope>NUCLEOTIDE SEQUENCE</scope>
    <source>
        <strain evidence="9">30M1</strain>
    </source>
</reference>
<feature type="compositionally biased region" description="Low complexity" evidence="6">
    <location>
        <begin position="91"/>
        <end position="107"/>
    </location>
</feature>
<dbReference type="InterPro" id="IPR021109">
    <property type="entry name" value="Peptidase_aspartic_dom_sf"/>
</dbReference>
<dbReference type="PROSITE" id="PS51767">
    <property type="entry name" value="PEPTIDASE_A1"/>
    <property type="match status" value="1"/>
</dbReference>
<evidence type="ECO:0000313" key="10">
    <source>
        <dbReference type="Proteomes" id="UP000801428"/>
    </source>
</evidence>
<dbReference type="PROSITE" id="PS50102">
    <property type="entry name" value="RRM"/>
    <property type="match status" value="2"/>
</dbReference>
<feature type="region of interest" description="Disordered" evidence="6">
    <location>
        <begin position="212"/>
        <end position="241"/>
    </location>
</feature>
<keyword evidence="4" id="KW-0378">Hydrolase</keyword>
<evidence type="ECO:0000259" key="7">
    <source>
        <dbReference type="PROSITE" id="PS50102"/>
    </source>
</evidence>
<dbReference type="InterPro" id="IPR035979">
    <property type="entry name" value="RBD_domain_sf"/>
</dbReference>
<keyword evidence="2" id="KW-0645">Protease</keyword>
<evidence type="ECO:0000256" key="6">
    <source>
        <dbReference type="SAM" id="MobiDB-lite"/>
    </source>
</evidence>
<accession>A0A9P4TJ98</accession>
<dbReference type="CDD" id="cd06097">
    <property type="entry name" value="Aspergillopepsin_like"/>
    <property type="match status" value="1"/>
</dbReference>
<dbReference type="Proteomes" id="UP000801428">
    <property type="component" value="Unassembled WGS sequence"/>
</dbReference>
<dbReference type="PANTHER" id="PTHR47966">
    <property type="entry name" value="BETA-SITE APP-CLEAVING ENZYME, ISOFORM A-RELATED"/>
    <property type="match status" value="1"/>
</dbReference>
<dbReference type="GO" id="GO:0003723">
    <property type="term" value="F:RNA binding"/>
    <property type="evidence" value="ECO:0007669"/>
    <property type="project" value="UniProtKB-UniRule"/>
</dbReference>
<protein>
    <submittedName>
        <fullName evidence="9">Uncharacterized protein</fullName>
    </submittedName>
</protein>
<dbReference type="Pfam" id="PF00076">
    <property type="entry name" value="RRM_1"/>
    <property type="match status" value="1"/>
</dbReference>
<dbReference type="GO" id="GO:0006508">
    <property type="term" value="P:proteolysis"/>
    <property type="evidence" value="ECO:0007669"/>
    <property type="project" value="UniProtKB-KW"/>
</dbReference>
<evidence type="ECO:0000256" key="4">
    <source>
        <dbReference type="ARBA" id="ARBA00022801"/>
    </source>
</evidence>
<feature type="compositionally biased region" description="Basic and acidic residues" evidence="6">
    <location>
        <begin position="377"/>
        <end position="399"/>
    </location>
</feature>
<organism evidence="9 10">
    <name type="scientific">Curvularia kusanoi</name>
    <name type="common">Cochliobolus kusanoi</name>
    <dbReference type="NCBI Taxonomy" id="90978"/>
    <lineage>
        <taxon>Eukaryota</taxon>
        <taxon>Fungi</taxon>
        <taxon>Dikarya</taxon>
        <taxon>Ascomycota</taxon>
        <taxon>Pezizomycotina</taxon>
        <taxon>Dothideomycetes</taxon>
        <taxon>Pleosporomycetidae</taxon>
        <taxon>Pleosporales</taxon>
        <taxon>Pleosporineae</taxon>
        <taxon>Pleosporaceae</taxon>
        <taxon>Curvularia</taxon>
    </lineage>
</organism>
<feature type="domain" description="Peptidase A1" evidence="8">
    <location>
        <begin position="498"/>
        <end position="825"/>
    </location>
</feature>
<feature type="compositionally biased region" description="Basic residues" evidence="6">
    <location>
        <begin position="80"/>
        <end position="90"/>
    </location>
</feature>
<dbReference type="PANTHER" id="PTHR47966:SF1">
    <property type="entry name" value="ASPARTYL PROTEINASE"/>
    <property type="match status" value="1"/>
</dbReference>
<evidence type="ECO:0000256" key="3">
    <source>
        <dbReference type="ARBA" id="ARBA00022750"/>
    </source>
</evidence>
<comment type="caution">
    <text evidence="9">The sequence shown here is derived from an EMBL/GenBank/DDBJ whole genome shotgun (WGS) entry which is preliminary data.</text>
</comment>
<feature type="region of interest" description="Disordered" evidence="6">
    <location>
        <begin position="361"/>
        <end position="437"/>
    </location>
</feature>
<feature type="domain" description="RRM" evidence="7">
    <location>
        <begin position="242"/>
        <end position="355"/>
    </location>
</feature>
<comment type="similarity">
    <text evidence="1">Belongs to the peptidase A1 family.</text>
</comment>
<dbReference type="OrthoDB" id="1875751at2759"/>
<dbReference type="EMBL" id="SWKU01000005">
    <property type="protein sequence ID" value="KAF3006644.1"/>
    <property type="molecule type" value="Genomic_DNA"/>
</dbReference>
<dbReference type="GO" id="GO:0004190">
    <property type="term" value="F:aspartic-type endopeptidase activity"/>
    <property type="evidence" value="ECO:0007669"/>
    <property type="project" value="UniProtKB-KW"/>
</dbReference>
<dbReference type="InterPro" id="IPR033121">
    <property type="entry name" value="PEPTIDASE_A1"/>
</dbReference>